<dbReference type="InterPro" id="IPR011989">
    <property type="entry name" value="ARM-like"/>
</dbReference>
<comment type="similarity">
    <text evidence="1">Belongs to the nuclear import and ribosome assembly adapter family.</text>
</comment>
<dbReference type="PANTHER" id="PTHR13347:SF1">
    <property type="entry name" value="HEAT REPEAT-CONTAINING PROTEIN 3"/>
    <property type="match status" value="1"/>
</dbReference>
<dbReference type="InterPro" id="IPR057990">
    <property type="entry name" value="TPR_SYO1"/>
</dbReference>
<dbReference type="InterPro" id="IPR052616">
    <property type="entry name" value="SYO1-like"/>
</dbReference>
<feature type="domain" description="SYO1-like TPR repeats" evidence="4">
    <location>
        <begin position="489"/>
        <end position="763"/>
    </location>
</feature>
<accession>A0A1Y2B5C3</accession>
<feature type="region of interest" description="Disordered" evidence="3">
    <location>
        <begin position="1"/>
        <end position="34"/>
    </location>
</feature>
<comment type="caution">
    <text evidence="5">The sequence shown here is derived from an EMBL/GenBank/DDBJ whole genome shotgun (WGS) entry which is preliminary data.</text>
</comment>
<dbReference type="InterPro" id="IPR000225">
    <property type="entry name" value="Armadillo"/>
</dbReference>
<proteinExistence type="inferred from homology"/>
<evidence type="ECO:0000256" key="3">
    <source>
        <dbReference type="SAM" id="MobiDB-lite"/>
    </source>
</evidence>
<dbReference type="Pfam" id="PF25567">
    <property type="entry name" value="TPR_SYO1"/>
    <property type="match status" value="1"/>
</dbReference>
<feature type="compositionally biased region" description="Basic residues" evidence="3">
    <location>
        <begin position="1"/>
        <end position="17"/>
    </location>
</feature>
<sequence length="765" mass="83222">MGKAQYKKKTQGRRHNPMRVPDAHLGSGKGSNGVNATKEREMLPILNKLKSPEYADRTWACAAICNLIQNDPATRRLFQGKNVVGELIERLSDNVDEVLVEASGALRNLAIDGGHELCAEMFNKGIMPHLSVLINKISGTIDSILISTPAEPQDLTTEQLQARKHLLALSENVISLIWSLTEANHKTLAAVNAVNVEGLLLRILEGRSAFGIGVALAAAQAMYALSQDNPPFKRAIVRNEAALQTLVGVARADHIAINAKGKGKGKGKKDSNGDVAAEDDGRGLLTRILICGVLRNLVDADSRPDSTVGISALTNSTILPLINGLLDLNLDSVVSQVTELSVQAANVSNGNGFKSDHRSPAELALERIERTLMTVTVALEVLTGICAGVEDVEDVEEEEEEQVLDGKYLSIKLLINLPTYLPTITNLPTNLRTHSKGSSADVDLSDVDEGMEDDDSIPDEALVDMARDSSTIIETETDPIRLIKSAATLPHLLTTLQLPSRLLALAQPTAFSFPPCNNQPAVHPPTTSALSVLHLRALEALNNLLITTAAALTSDPHAAQEAGKLIPLRDLCEGTFKIVEMIASEPEAFSMKGQEMRLEVMEMALGSIWGALRIASGNLDIQETRVRLLVNLLPVLRSSDARTRLIDTLALIASRPNVSIDENRELGSWIVQLVVSPSPAIPIDTETTISILNAIIDIYADETRSYDQPVFVTGRFLETLTSLLGKFRTEVKRIDKRKYREIQARAEETYDNLAAFVKYRRNLTR</sequence>
<evidence type="ECO:0000256" key="2">
    <source>
        <dbReference type="PROSITE-ProRule" id="PRU00259"/>
    </source>
</evidence>
<evidence type="ECO:0000313" key="6">
    <source>
        <dbReference type="Proteomes" id="UP000193986"/>
    </source>
</evidence>
<dbReference type="InterPro" id="IPR016024">
    <property type="entry name" value="ARM-type_fold"/>
</dbReference>
<organism evidence="5 6">
    <name type="scientific">Naematelia encephala</name>
    <dbReference type="NCBI Taxonomy" id="71784"/>
    <lineage>
        <taxon>Eukaryota</taxon>
        <taxon>Fungi</taxon>
        <taxon>Dikarya</taxon>
        <taxon>Basidiomycota</taxon>
        <taxon>Agaricomycotina</taxon>
        <taxon>Tremellomycetes</taxon>
        <taxon>Tremellales</taxon>
        <taxon>Naemateliaceae</taxon>
        <taxon>Naematelia</taxon>
    </lineage>
</organism>
<dbReference type="PROSITE" id="PS50176">
    <property type="entry name" value="ARM_REPEAT"/>
    <property type="match status" value="1"/>
</dbReference>
<protein>
    <submittedName>
        <fullName evidence="5">Armadillo-type protein</fullName>
    </submittedName>
</protein>
<name>A0A1Y2B5C3_9TREE</name>
<feature type="compositionally biased region" description="Acidic residues" evidence="3">
    <location>
        <begin position="443"/>
        <end position="456"/>
    </location>
</feature>
<dbReference type="InParanoid" id="A0A1Y2B5C3"/>
<evidence type="ECO:0000313" key="5">
    <source>
        <dbReference type="EMBL" id="ORY29750.1"/>
    </source>
</evidence>
<dbReference type="GO" id="GO:0006606">
    <property type="term" value="P:protein import into nucleus"/>
    <property type="evidence" value="ECO:0007669"/>
    <property type="project" value="TreeGrafter"/>
</dbReference>
<dbReference type="AlphaFoldDB" id="A0A1Y2B5C3"/>
<dbReference type="FunCoup" id="A0A1Y2B5C3">
    <property type="interactions" value="62"/>
</dbReference>
<gene>
    <name evidence="5" type="ORF">BCR39DRAFT_530844</name>
</gene>
<feature type="repeat" description="ARM" evidence="2">
    <location>
        <begin position="82"/>
        <end position="110"/>
    </location>
</feature>
<dbReference type="GO" id="GO:0042273">
    <property type="term" value="P:ribosomal large subunit biogenesis"/>
    <property type="evidence" value="ECO:0007669"/>
    <property type="project" value="TreeGrafter"/>
</dbReference>
<dbReference type="STRING" id="71784.A0A1Y2B5C3"/>
<reference evidence="5 6" key="1">
    <citation type="submission" date="2016-07" db="EMBL/GenBank/DDBJ databases">
        <title>Pervasive Adenine N6-methylation of Active Genes in Fungi.</title>
        <authorList>
            <consortium name="DOE Joint Genome Institute"/>
            <person name="Mondo S.J."/>
            <person name="Dannebaum R.O."/>
            <person name="Kuo R.C."/>
            <person name="Labutti K."/>
            <person name="Haridas S."/>
            <person name="Kuo A."/>
            <person name="Salamov A."/>
            <person name="Ahrendt S.R."/>
            <person name="Lipzen A."/>
            <person name="Sullivan W."/>
            <person name="Andreopoulos W.B."/>
            <person name="Clum A."/>
            <person name="Lindquist E."/>
            <person name="Daum C."/>
            <person name="Ramamoorthy G.K."/>
            <person name="Gryganskyi A."/>
            <person name="Culley D."/>
            <person name="Magnuson J.K."/>
            <person name="James T.Y."/>
            <person name="O'Malley M.A."/>
            <person name="Stajich J.E."/>
            <person name="Spatafora J.W."/>
            <person name="Visel A."/>
            <person name="Grigoriev I.V."/>
        </authorList>
    </citation>
    <scope>NUCLEOTIDE SEQUENCE [LARGE SCALE GENOMIC DNA]</scope>
    <source>
        <strain evidence="5 6">68-887.2</strain>
    </source>
</reference>
<dbReference type="Gene3D" id="1.25.10.10">
    <property type="entry name" value="Leucine-rich Repeat Variant"/>
    <property type="match status" value="1"/>
</dbReference>
<evidence type="ECO:0000259" key="4">
    <source>
        <dbReference type="Pfam" id="PF25567"/>
    </source>
</evidence>
<dbReference type="PANTHER" id="PTHR13347">
    <property type="entry name" value="HEAT REPEAT-CONTAINING PROTEIN 3"/>
    <property type="match status" value="1"/>
</dbReference>
<dbReference type="OrthoDB" id="288703at2759"/>
<dbReference type="GO" id="GO:0051082">
    <property type="term" value="F:unfolded protein binding"/>
    <property type="evidence" value="ECO:0007669"/>
    <property type="project" value="TreeGrafter"/>
</dbReference>
<dbReference type="CDD" id="cd13394">
    <property type="entry name" value="Syo1_like"/>
    <property type="match status" value="1"/>
</dbReference>
<dbReference type="EMBL" id="MCFC01000023">
    <property type="protein sequence ID" value="ORY29750.1"/>
    <property type="molecule type" value="Genomic_DNA"/>
</dbReference>
<feature type="region of interest" description="Disordered" evidence="3">
    <location>
        <begin position="435"/>
        <end position="456"/>
    </location>
</feature>
<dbReference type="Proteomes" id="UP000193986">
    <property type="component" value="Unassembled WGS sequence"/>
</dbReference>
<dbReference type="SUPFAM" id="SSF48371">
    <property type="entry name" value="ARM repeat"/>
    <property type="match status" value="1"/>
</dbReference>
<keyword evidence="6" id="KW-1185">Reference proteome</keyword>
<evidence type="ECO:0000256" key="1">
    <source>
        <dbReference type="ARBA" id="ARBA00049983"/>
    </source>
</evidence>